<protein>
    <submittedName>
        <fullName evidence="2">Uncharacterized protein</fullName>
    </submittedName>
</protein>
<keyword evidence="1" id="KW-0175">Coiled coil</keyword>
<gene>
    <name evidence="2" type="ORF">CLMAG_31210</name>
</gene>
<dbReference type="OrthoDB" id="1625520at2"/>
<dbReference type="Proteomes" id="UP000076603">
    <property type="component" value="Unassembled WGS sequence"/>
</dbReference>
<sequence>MEYTEETLDTMYMNIENFSKVIGLKWNIPSDILINYIFANISIALVVNNQMIRDVNNLYTSDSLKYYNAAKNSTCINHVIMKQGTLEQEIHARKVLGILLVSEIDANLRNNMIKLLRKYYPAVYNSVKKHDKRELAKKYSQMDKTNRIIFSRLYGAIYFYLGMYRSAELVDQGFLISIIEDLKHFEFSSFITRNIDEELKGYKDKIQEIKTLLHKEYGKIYSYKDLQDSNNKDVENFRDILKNLFFANKLDPNYIFYNYNFLNIDEIILSYIKKSNNKLDSKAILQTLVNGIFTKSLIDQYKKARVLYFENNEDTLLFKINSLEEKLHDVIEENTELKAKLNSLEQEKILFNESLNNQINKISKNHKSELNITQNKIKSLEIQLSEERKYRCELNALREYIFQVQNDYIPKVSDKTLEYYVTNKKVLIIGGSKKWRRKFREKYPQIRPLNGFNENFEIDILNNTDFIFFYTGFMNHATYNRAMSFVRTNQIQFSYIGKTNMNLVEKEIIEEFEKLLSK</sequence>
<name>A0A161YL97_9CLOT</name>
<dbReference type="PATRIC" id="fig|1121326.3.peg.3148"/>
<evidence type="ECO:0000256" key="1">
    <source>
        <dbReference type="SAM" id="Coils"/>
    </source>
</evidence>
<reference evidence="2 3" key="1">
    <citation type="submission" date="2016-04" db="EMBL/GenBank/DDBJ databases">
        <title>Genome sequence of Clostridium magnum DSM 2767.</title>
        <authorList>
            <person name="Poehlein A."/>
            <person name="Uhlig R."/>
            <person name="Fischer R."/>
            <person name="Bahl H."/>
            <person name="Daniel R."/>
        </authorList>
    </citation>
    <scope>NUCLEOTIDE SEQUENCE [LARGE SCALE GENOMIC DNA]</scope>
    <source>
        <strain evidence="2 3">DSM 2767</strain>
    </source>
</reference>
<proteinExistence type="predicted"/>
<dbReference type="AlphaFoldDB" id="A0A161YL97"/>
<feature type="coiled-coil region" evidence="1">
    <location>
        <begin position="320"/>
        <end position="383"/>
    </location>
</feature>
<dbReference type="EMBL" id="LWAE01000003">
    <property type="protein sequence ID" value="KZL91362.1"/>
    <property type="molecule type" value="Genomic_DNA"/>
</dbReference>
<evidence type="ECO:0000313" key="2">
    <source>
        <dbReference type="EMBL" id="KZL91362.1"/>
    </source>
</evidence>
<keyword evidence="3" id="KW-1185">Reference proteome</keyword>
<accession>A0A161YL97</accession>
<comment type="caution">
    <text evidence="2">The sequence shown here is derived from an EMBL/GenBank/DDBJ whole genome shotgun (WGS) entry which is preliminary data.</text>
</comment>
<dbReference type="RefSeq" id="WP_066623976.1">
    <property type="nucleotide sequence ID" value="NZ_FQXL01000005.1"/>
</dbReference>
<evidence type="ECO:0000313" key="3">
    <source>
        <dbReference type="Proteomes" id="UP000076603"/>
    </source>
</evidence>
<organism evidence="2 3">
    <name type="scientific">Clostridium magnum DSM 2767</name>
    <dbReference type="NCBI Taxonomy" id="1121326"/>
    <lineage>
        <taxon>Bacteria</taxon>
        <taxon>Bacillati</taxon>
        <taxon>Bacillota</taxon>
        <taxon>Clostridia</taxon>
        <taxon>Eubacteriales</taxon>
        <taxon>Clostridiaceae</taxon>
        <taxon>Clostridium</taxon>
    </lineage>
</organism>